<dbReference type="AlphaFoldDB" id="A0A5E4W4F1"/>
<accession>A0A5E4W4F1</accession>
<sequence>MILSDAERTAIRAVAAGDKTKFSEAVLKQPVSSVDAVIEPDAAQFRVGDVWENSRGVRHRVVRVEKRVAHLVNEKTGRTANRAWDDTGWKSGRIWARVESAPTSK</sequence>
<organism evidence="1 2">
    <name type="scientific">Pandoraea cepalis</name>
    <dbReference type="NCBI Taxonomy" id="2508294"/>
    <lineage>
        <taxon>Bacteria</taxon>
        <taxon>Pseudomonadati</taxon>
        <taxon>Pseudomonadota</taxon>
        <taxon>Betaproteobacteria</taxon>
        <taxon>Burkholderiales</taxon>
        <taxon>Burkholderiaceae</taxon>
        <taxon>Pandoraea</taxon>
    </lineage>
</organism>
<proteinExistence type="predicted"/>
<gene>
    <name evidence="1" type="ORF">PCE31107_03021</name>
</gene>
<dbReference type="EMBL" id="CABPRY010000006">
    <property type="protein sequence ID" value="VVE18454.1"/>
    <property type="molecule type" value="Genomic_DNA"/>
</dbReference>
<protein>
    <submittedName>
        <fullName evidence="1">Uncharacterized protein</fullName>
    </submittedName>
</protein>
<reference evidence="1 2" key="1">
    <citation type="submission" date="2019-08" db="EMBL/GenBank/DDBJ databases">
        <authorList>
            <person name="Peeters C."/>
        </authorList>
    </citation>
    <scope>NUCLEOTIDE SEQUENCE [LARGE SCALE GENOMIC DNA]</scope>
    <source>
        <strain evidence="1 2">LMG 31107</strain>
    </source>
</reference>
<dbReference type="RefSeq" id="WP_150609492.1">
    <property type="nucleotide sequence ID" value="NZ_CABPRY010000006.1"/>
</dbReference>
<dbReference type="Proteomes" id="UP000396788">
    <property type="component" value="Unassembled WGS sequence"/>
</dbReference>
<evidence type="ECO:0000313" key="1">
    <source>
        <dbReference type="EMBL" id="VVE18454.1"/>
    </source>
</evidence>
<name>A0A5E4W4F1_9BURK</name>
<evidence type="ECO:0000313" key="2">
    <source>
        <dbReference type="Proteomes" id="UP000396788"/>
    </source>
</evidence>